<keyword evidence="2" id="KW-1185">Reference proteome</keyword>
<sequence>MDDEGGCPSGLKFPDSAIAHANVHIAGSDIMMSDSVASDGLHYAGFTLVLDTQDVKEGKRWFDNLAANGKVEMRWQGDLLGRTDSVASSTDMACRG</sequence>
<protein>
    <submittedName>
        <fullName evidence="1">Uncharacterized protein</fullName>
    </submittedName>
</protein>
<name>A0A485A754_KLUCR</name>
<dbReference type="Proteomes" id="UP000401081">
    <property type="component" value="Unassembled WGS sequence"/>
</dbReference>
<dbReference type="EMBL" id="CAADJD010000006">
    <property type="protein sequence ID" value="VFS56430.1"/>
    <property type="molecule type" value="Genomic_DNA"/>
</dbReference>
<dbReference type="NCBIfam" id="NF007537">
    <property type="entry name" value="PRK10148.1"/>
    <property type="match status" value="1"/>
</dbReference>
<evidence type="ECO:0000313" key="1">
    <source>
        <dbReference type="EMBL" id="VFS56430.1"/>
    </source>
</evidence>
<dbReference type="SUPFAM" id="SSF54593">
    <property type="entry name" value="Glyoxalase/Bleomycin resistance protein/Dihydroxybiphenyl dioxygenase"/>
    <property type="match status" value="1"/>
</dbReference>
<dbReference type="InterPro" id="IPR029068">
    <property type="entry name" value="Glyas_Bleomycin-R_OHBP_Dase"/>
</dbReference>
<reference evidence="1 2" key="1">
    <citation type="submission" date="2019-03" db="EMBL/GenBank/DDBJ databases">
        <authorList>
            <consortium name="Pathogen Informatics"/>
        </authorList>
    </citation>
    <scope>NUCLEOTIDE SEQUENCE [LARGE SCALE GENOMIC DNA]</scope>
    <source>
        <strain evidence="1 2">NCTC12993</strain>
    </source>
</reference>
<organism evidence="1 2">
    <name type="scientific">Kluyvera cryocrescens</name>
    <name type="common">Kluyvera citrophila</name>
    <dbReference type="NCBI Taxonomy" id="580"/>
    <lineage>
        <taxon>Bacteria</taxon>
        <taxon>Pseudomonadati</taxon>
        <taxon>Pseudomonadota</taxon>
        <taxon>Gammaproteobacteria</taxon>
        <taxon>Enterobacterales</taxon>
        <taxon>Enterobacteriaceae</taxon>
        <taxon>Kluyvera</taxon>
    </lineage>
</organism>
<dbReference type="Gene3D" id="3.10.180.10">
    <property type="entry name" value="2,3-Dihydroxybiphenyl 1,2-Dioxygenase, domain 1"/>
    <property type="match status" value="1"/>
</dbReference>
<dbReference type="AlphaFoldDB" id="A0A485A754"/>
<gene>
    <name evidence="1" type="ORF">NCTC12993_00435</name>
</gene>
<proteinExistence type="predicted"/>
<accession>A0A485A754</accession>
<evidence type="ECO:0000313" key="2">
    <source>
        <dbReference type="Proteomes" id="UP000401081"/>
    </source>
</evidence>